<proteinExistence type="predicted"/>
<dbReference type="RefSeq" id="WP_220111230.1">
    <property type="nucleotide sequence ID" value="NZ_JAHZST010000018.1"/>
</dbReference>
<keyword evidence="1" id="KW-1133">Transmembrane helix</keyword>
<keyword evidence="1" id="KW-0812">Transmembrane</keyword>
<dbReference type="Proteomes" id="UP001195963">
    <property type="component" value="Unassembled WGS sequence"/>
</dbReference>
<organism evidence="2 3">
    <name type="scientific">Shewanella nanhaiensis</name>
    <dbReference type="NCBI Taxonomy" id="2864872"/>
    <lineage>
        <taxon>Bacteria</taxon>
        <taxon>Pseudomonadati</taxon>
        <taxon>Pseudomonadota</taxon>
        <taxon>Gammaproteobacteria</taxon>
        <taxon>Alteromonadales</taxon>
        <taxon>Shewanellaceae</taxon>
        <taxon>Shewanella</taxon>
    </lineage>
</organism>
<evidence type="ECO:0000313" key="2">
    <source>
        <dbReference type="EMBL" id="MBW8185865.1"/>
    </source>
</evidence>
<name>A0ABS7E870_9GAMM</name>
<evidence type="ECO:0000313" key="3">
    <source>
        <dbReference type="Proteomes" id="UP001195963"/>
    </source>
</evidence>
<keyword evidence="1" id="KW-0472">Membrane</keyword>
<keyword evidence="3" id="KW-1185">Reference proteome</keyword>
<feature type="transmembrane region" description="Helical" evidence="1">
    <location>
        <begin position="6"/>
        <end position="21"/>
    </location>
</feature>
<dbReference type="EMBL" id="JAHZST010000018">
    <property type="protein sequence ID" value="MBW8185865.1"/>
    <property type="molecule type" value="Genomic_DNA"/>
</dbReference>
<comment type="caution">
    <text evidence="2">The sequence shown here is derived from an EMBL/GenBank/DDBJ whole genome shotgun (WGS) entry which is preliminary data.</text>
</comment>
<evidence type="ECO:0000256" key="1">
    <source>
        <dbReference type="SAM" id="Phobius"/>
    </source>
</evidence>
<gene>
    <name evidence="2" type="ORF">K0625_19675</name>
</gene>
<protein>
    <submittedName>
        <fullName evidence="2">Uncharacterized protein</fullName>
    </submittedName>
</protein>
<reference evidence="2 3" key="1">
    <citation type="submission" date="2021-07" db="EMBL/GenBank/DDBJ databases">
        <title>Shewanella sp. nov, isolated from SCS.</title>
        <authorList>
            <person name="Cao W.R."/>
        </authorList>
    </citation>
    <scope>NUCLEOTIDE SEQUENCE [LARGE SCALE GENOMIC DNA]</scope>
    <source>
        <strain evidence="2 3">NR704-98</strain>
    </source>
</reference>
<feature type="transmembrane region" description="Helical" evidence="1">
    <location>
        <begin position="42"/>
        <end position="61"/>
    </location>
</feature>
<sequence length="121" mass="13530">MLTKILITALIIVGALFYLRKPAASVKSQGTSKLGQQMMFRYLVYGLIATSLLASGGYWYWNWQDGNQVVTVTIVSPLEQSSETYQVRKKDILASEITTLDGLSIRLSNQERVIIAKSIQE</sequence>
<accession>A0ABS7E870</accession>